<evidence type="ECO:0000313" key="2">
    <source>
        <dbReference type="EMBL" id="OIQ64651.1"/>
    </source>
</evidence>
<keyword evidence="1" id="KW-1133">Transmembrane helix</keyword>
<dbReference type="AlphaFoldDB" id="A0A1J5PH96"/>
<gene>
    <name evidence="2" type="ORF">GALL_537960</name>
</gene>
<name>A0A1J5PH96_9ZZZZ</name>
<proteinExistence type="predicted"/>
<feature type="transmembrane region" description="Helical" evidence="1">
    <location>
        <begin position="64"/>
        <end position="86"/>
    </location>
</feature>
<feature type="transmembrane region" description="Helical" evidence="1">
    <location>
        <begin position="16"/>
        <end position="44"/>
    </location>
</feature>
<dbReference type="EMBL" id="MLJW01007948">
    <property type="protein sequence ID" value="OIQ64651.1"/>
    <property type="molecule type" value="Genomic_DNA"/>
</dbReference>
<evidence type="ECO:0008006" key="3">
    <source>
        <dbReference type="Google" id="ProtNLM"/>
    </source>
</evidence>
<accession>A0A1J5PH96</accession>
<keyword evidence="1" id="KW-0472">Membrane</keyword>
<feature type="transmembrane region" description="Helical" evidence="1">
    <location>
        <begin position="93"/>
        <end position="111"/>
    </location>
</feature>
<comment type="caution">
    <text evidence="2">The sequence shown here is derived from an EMBL/GenBank/DDBJ whole genome shotgun (WGS) entry which is preliminary data.</text>
</comment>
<feature type="transmembrane region" description="Helical" evidence="1">
    <location>
        <begin position="146"/>
        <end position="165"/>
    </location>
</feature>
<organism evidence="2">
    <name type="scientific">mine drainage metagenome</name>
    <dbReference type="NCBI Taxonomy" id="410659"/>
    <lineage>
        <taxon>unclassified sequences</taxon>
        <taxon>metagenomes</taxon>
        <taxon>ecological metagenomes</taxon>
    </lineage>
</organism>
<reference evidence="2" key="1">
    <citation type="submission" date="2016-10" db="EMBL/GenBank/DDBJ databases">
        <title>Sequence of Gallionella enrichment culture.</title>
        <authorList>
            <person name="Poehlein A."/>
            <person name="Muehling M."/>
            <person name="Daniel R."/>
        </authorList>
    </citation>
    <scope>NUCLEOTIDE SEQUENCE</scope>
</reference>
<sequence length="166" mass="18287">MQEPLYTTPAPLPRSFWLYSLGTALLALSPTLLAMGLQLVVNLMNHVNPMAVGGAYLRPGAMEILGNVLLAPLAETAVLALAVTLLRSRIHSALAVSLLWAIVWGLVHVYLQGWFKFLPAVWGFFFFTRAYQVWREHSLPKGFAAALLPHMLVNTALLAVVFVYAM</sequence>
<evidence type="ECO:0000256" key="1">
    <source>
        <dbReference type="SAM" id="Phobius"/>
    </source>
</evidence>
<protein>
    <recommendedName>
        <fullName evidence="3">CAAX amino terminal protease self-immunity</fullName>
    </recommendedName>
</protein>
<keyword evidence="1" id="KW-0812">Transmembrane</keyword>